<dbReference type="InterPro" id="IPR013830">
    <property type="entry name" value="SGNH_hydro"/>
</dbReference>
<dbReference type="EMBL" id="OC876767">
    <property type="protein sequence ID" value="CAD7639524.1"/>
    <property type="molecule type" value="Genomic_DNA"/>
</dbReference>
<accession>A0A7R9LFQ1</accession>
<protein>
    <recommendedName>
        <fullName evidence="1">SGNH hydrolase-type esterase domain-containing protein</fullName>
    </recommendedName>
</protein>
<evidence type="ECO:0000313" key="3">
    <source>
        <dbReference type="Proteomes" id="UP000759131"/>
    </source>
</evidence>
<evidence type="ECO:0000313" key="2">
    <source>
        <dbReference type="EMBL" id="CAD7639524.1"/>
    </source>
</evidence>
<name>A0A7R9LFQ1_9ACAR</name>
<sequence>MLSLDIRNTTYTASSCGDGHPWESQPGDKYWIERHYELTKMTMEHQKEIQAIFIGASGAEYWQKDGKLIWDNYYGTNGAANYGIRGDTISNVLWRIQNRELDGLTPKVIVVTSGPGFNTMCHNRAVSAPDVLRGQQEIVRELRAKFTAAKVIIIGHTPYTNTLISERSKQINVELKKLADNRSVFYIDLTPYLMDSSGHQIPKLFLGDHLHLSLEGYRPHKYCHYGSPDKYCLYGSPDKYCLYGSPDKYCLYRSPDKYC</sequence>
<proteinExistence type="predicted"/>
<keyword evidence="3" id="KW-1185">Reference proteome</keyword>
<dbReference type="Proteomes" id="UP000759131">
    <property type="component" value="Unassembled WGS sequence"/>
</dbReference>
<feature type="non-terminal residue" evidence="2">
    <location>
        <position position="1"/>
    </location>
</feature>
<dbReference type="EMBL" id="CAJPIZ010022192">
    <property type="protein sequence ID" value="CAG2117880.1"/>
    <property type="molecule type" value="Genomic_DNA"/>
</dbReference>
<dbReference type="SUPFAM" id="SSF52266">
    <property type="entry name" value="SGNH hydrolase"/>
    <property type="match status" value="1"/>
</dbReference>
<feature type="domain" description="SGNH hydrolase-type esterase" evidence="1">
    <location>
        <begin position="73"/>
        <end position="218"/>
    </location>
</feature>
<dbReference type="InterPro" id="IPR036514">
    <property type="entry name" value="SGNH_hydro_sf"/>
</dbReference>
<gene>
    <name evidence="2" type="ORF">OSB1V03_LOCUS17833</name>
</gene>
<dbReference type="Gene3D" id="3.40.50.1110">
    <property type="entry name" value="SGNH hydrolase"/>
    <property type="match status" value="1"/>
</dbReference>
<dbReference type="Pfam" id="PF13472">
    <property type="entry name" value="Lipase_GDSL_2"/>
    <property type="match status" value="1"/>
</dbReference>
<dbReference type="AlphaFoldDB" id="A0A7R9LFQ1"/>
<evidence type="ECO:0000259" key="1">
    <source>
        <dbReference type="Pfam" id="PF13472"/>
    </source>
</evidence>
<dbReference type="OrthoDB" id="505607at2759"/>
<organism evidence="2">
    <name type="scientific">Medioppia subpectinata</name>
    <dbReference type="NCBI Taxonomy" id="1979941"/>
    <lineage>
        <taxon>Eukaryota</taxon>
        <taxon>Metazoa</taxon>
        <taxon>Ecdysozoa</taxon>
        <taxon>Arthropoda</taxon>
        <taxon>Chelicerata</taxon>
        <taxon>Arachnida</taxon>
        <taxon>Acari</taxon>
        <taxon>Acariformes</taxon>
        <taxon>Sarcoptiformes</taxon>
        <taxon>Oribatida</taxon>
        <taxon>Brachypylina</taxon>
        <taxon>Oppioidea</taxon>
        <taxon>Oppiidae</taxon>
        <taxon>Medioppia</taxon>
    </lineage>
</organism>
<reference evidence="2" key="1">
    <citation type="submission" date="2020-11" db="EMBL/GenBank/DDBJ databases">
        <authorList>
            <person name="Tran Van P."/>
        </authorList>
    </citation>
    <scope>NUCLEOTIDE SEQUENCE</scope>
</reference>